<proteinExistence type="predicted"/>
<reference evidence="1" key="2">
    <citation type="journal article" date="2022" name="New Phytol.">
        <title>Evolutionary transition to the ectomycorrhizal habit in the genomes of a hyperdiverse lineage of mushroom-forming fungi.</title>
        <authorList>
            <person name="Looney B."/>
            <person name="Miyauchi S."/>
            <person name="Morin E."/>
            <person name="Drula E."/>
            <person name="Courty P.E."/>
            <person name="Kohler A."/>
            <person name="Kuo A."/>
            <person name="LaButti K."/>
            <person name="Pangilinan J."/>
            <person name="Lipzen A."/>
            <person name="Riley R."/>
            <person name="Andreopoulos W."/>
            <person name="He G."/>
            <person name="Johnson J."/>
            <person name="Nolan M."/>
            <person name="Tritt A."/>
            <person name="Barry K.W."/>
            <person name="Grigoriev I.V."/>
            <person name="Nagy L.G."/>
            <person name="Hibbett D."/>
            <person name="Henrissat B."/>
            <person name="Matheny P.B."/>
            <person name="Labbe J."/>
            <person name="Martin F.M."/>
        </authorList>
    </citation>
    <scope>NUCLEOTIDE SEQUENCE</scope>
    <source>
        <strain evidence="1">FP105234-sp</strain>
    </source>
</reference>
<accession>A0ACB8RD86</accession>
<evidence type="ECO:0000313" key="1">
    <source>
        <dbReference type="EMBL" id="KAI0041832.1"/>
    </source>
</evidence>
<dbReference type="Proteomes" id="UP000814033">
    <property type="component" value="Unassembled WGS sequence"/>
</dbReference>
<dbReference type="EMBL" id="MU276099">
    <property type="protein sequence ID" value="KAI0041832.1"/>
    <property type="molecule type" value="Genomic_DNA"/>
</dbReference>
<keyword evidence="2" id="KW-1185">Reference proteome</keyword>
<name>A0ACB8RD86_9AGAM</name>
<evidence type="ECO:0000313" key="2">
    <source>
        <dbReference type="Proteomes" id="UP000814033"/>
    </source>
</evidence>
<comment type="caution">
    <text evidence="1">The sequence shown here is derived from an EMBL/GenBank/DDBJ whole genome shotgun (WGS) entry which is preliminary data.</text>
</comment>
<gene>
    <name evidence="1" type="ORF">FA95DRAFT_1526095</name>
</gene>
<reference evidence="1" key="1">
    <citation type="submission" date="2021-02" db="EMBL/GenBank/DDBJ databases">
        <authorList>
            <consortium name="DOE Joint Genome Institute"/>
            <person name="Ahrendt S."/>
            <person name="Looney B.P."/>
            <person name="Miyauchi S."/>
            <person name="Morin E."/>
            <person name="Drula E."/>
            <person name="Courty P.E."/>
            <person name="Chicoki N."/>
            <person name="Fauchery L."/>
            <person name="Kohler A."/>
            <person name="Kuo A."/>
            <person name="Labutti K."/>
            <person name="Pangilinan J."/>
            <person name="Lipzen A."/>
            <person name="Riley R."/>
            <person name="Andreopoulos W."/>
            <person name="He G."/>
            <person name="Johnson J."/>
            <person name="Barry K.W."/>
            <person name="Grigoriev I.V."/>
            <person name="Nagy L."/>
            <person name="Hibbett D."/>
            <person name="Henrissat B."/>
            <person name="Matheny P.B."/>
            <person name="Labbe J."/>
            <person name="Martin F."/>
        </authorList>
    </citation>
    <scope>NUCLEOTIDE SEQUENCE</scope>
    <source>
        <strain evidence="1">FP105234-sp</strain>
    </source>
</reference>
<organism evidence="1 2">
    <name type="scientific">Auriscalpium vulgare</name>
    <dbReference type="NCBI Taxonomy" id="40419"/>
    <lineage>
        <taxon>Eukaryota</taxon>
        <taxon>Fungi</taxon>
        <taxon>Dikarya</taxon>
        <taxon>Basidiomycota</taxon>
        <taxon>Agaricomycotina</taxon>
        <taxon>Agaricomycetes</taxon>
        <taxon>Russulales</taxon>
        <taxon>Auriscalpiaceae</taxon>
        <taxon>Auriscalpium</taxon>
    </lineage>
</organism>
<protein>
    <submittedName>
        <fullName evidence="1">RCC1/BLIP-II</fullName>
    </submittedName>
</protein>
<sequence>MNSSSAPAAASTKSGPSDRKWGRLLICGGTDWPKLGRKERGGAAKVEGAFQDHPDLLEPHILRSLGNVQVVSVHSSCAGCHTIVLDTEGSAWLFGRNQASALGVPNVEWISENAPKKLRAVDLGAEKGTTFVSAACGRSHSVLVGSDGRVWAAGANNLGQCGLDPCPEVSTFKLIKGPLHPGTGEQERVVKAAAGVTFTVFVTESGKVYSCGSGEKGQLGNGRTGEHIATGNRTAFDVESDPIPVKGIDDKKIVDVSCGQQHTIAIDDEGLVLVWGYNGYCRLGLGNQKDVLAPQVVPQFAGAQKAAGVVAGPSSSAVVDQQGMYWMAGKWKNTGDGSGGQPYSTFRIMHDIMGCKVKTVGSGGVTHFALAPDEDDGTIMTIAWGQNAANGELGLGPAEAKSATKPIRNQTLIGIDVYAVIGGQNTSYFLVTPNEKYSDLPRHPADLEAPENCMVCSQDHGDDDSPLACDKCDQPYHLGCLRPPLSAVPDGEWFCPNCAKYPGAPIGPIEVVGAAPTKSSQPKVKKPKPEIIYDDDDEDDMESESDEDDYGRKRKAPGKKSAVSKRKK</sequence>